<evidence type="ECO:0000256" key="1">
    <source>
        <dbReference type="SAM" id="MobiDB-lite"/>
    </source>
</evidence>
<dbReference type="eggNOG" id="ENOG502RKFQ">
    <property type="taxonomic scope" value="Eukaryota"/>
</dbReference>
<dbReference type="KEGG" id="ela:UCREL1_3627"/>
<keyword evidence="5" id="KW-1185">Reference proteome</keyword>
<keyword evidence="2" id="KW-1133">Transmembrane helix</keyword>
<feature type="compositionally biased region" description="Polar residues" evidence="1">
    <location>
        <begin position="1"/>
        <end position="13"/>
    </location>
</feature>
<dbReference type="OrthoDB" id="3511049at2759"/>
<feature type="compositionally biased region" description="Basic and acidic residues" evidence="1">
    <location>
        <begin position="370"/>
        <end position="381"/>
    </location>
</feature>
<feature type="compositionally biased region" description="Polar residues" evidence="1">
    <location>
        <begin position="435"/>
        <end position="444"/>
    </location>
</feature>
<evidence type="ECO:0000256" key="2">
    <source>
        <dbReference type="SAM" id="Phobius"/>
    </source>
</evidence>
<evidence type="ECO:0000259" key="3">
    <source>
        <dbReference type="SMART" id="SM00974"/>
    </source>
</evidence>
<feature type="compositionally biased region" description="Low complexity" evidence="1">
    <location>
        <begin position="35"/>
        <end position="56"/>
    </location>
</feature>
<feature type="region of interest" description="Disordered" evidence="1">
    <location>
        <begin position="823"/>
        <end position="856"/>
    </location>
</feature>
<dbReference type="Proteomes" id="UP000012174">
    <property type="component" value="Unassembled WGS sequence"/>
</dbReference>
<feature type="compositionally biased region" description="Acidic residues" evidence="1">
    <location>
        <begin position="979"/>
        <end position="1001"/>
    </location>
</feature>
<sequence length="1107" mass="120162">MGQANTTPTSNSEKGQHGHEHVQSATTKHLIAHFNNNNNHPQSSTSSSSSSSSSKNKNSKRRSWNLFRRPSPSLVLGALLCLFLASGGGIALAVVLIVQQSGGVGAGIGAGTGRREGEGEEDPLSCLARDLVLFAGAMTTLSGCVRSIDIANSGSKSNSSGSGGGSKRNSGDGGGGSSGASNGSLATSTTATTAARLPPHIRGNYLHASALIVARLSIVVWVAALVLSAVVISRTRAAADSSEFDGGGGAGRKVGPVQVLGLLVCIAALIPFLIISATIEAHPAPFATTGLTKPSFLTCRVSAFADDLEAGGGAETDSDHLLSLSVSRRASLERAHKQYHEHQHKVSTKNDDVLTLATLEIFRQGVAKKKKEEGEKEKEKLPSPPEPSYNPGGWRSEWNDDDEQQAGAPRRTTVSEPESETEVRILVTDGEKSSDNGSKNNSVAAAPTSTQVMAAISSSCYSNSAYTASQQMAASSPSSSSSAMAPPPAPLKTPKRELVVIDASEADQHDREKPSHHNLTTTAPNHNVNVSVNLNQNDNDNDNPNLNPNSNFRPMPAPSTSIASGERRSGLSTVRYAERPDVAVRQPLRVFLPAPTPVYAPVSIPVSAPAPTPAPLYAPILTQAPASGFSGSGNNTQPDRRVPDYSDVTGGTSSNYRNHRATTTSEYEPYSYGNRFDYGYSSMKPYVDSAMVAGATTTGTTTAASENDAVAATAAFNILRNAQKAQRRRQQQQHEEAVVGLGILERARAQGQEERRVYEEGEYRNHICSSAISKMEDSTNSQNDEITEVLQRQLTDKQLSRSMSGQDVGNNYLFEVVLRRQPSVIDANPTDTSEPQPQGSTRSSAPPPPPPPQEKRVVKIGVTRGPERVRLRQIQNTCGHALVEQQDDPEHEPIALYFKAEKLIHAELRNFAHGFDCRRCDRWHGEYFDVDAAAAREVVQRWRRFCQLRPYGSDGCLRPFWACRLRGWRKRWGGRGGVDNDDDDDDGNDDDDDRGDDGDEEEEREKKWRRLRRRMRHWDRFANPTRLEFLWYDLTAPLDGLWRWRWHAIALLEGFAVAVLAFPSFPALLWFGVVVLLIFAETIRLEAPVTISAVWKTVEDFVNKLLS</sequence>
<feature type="region of interest" description="Disordered" evidence="1">
    <location>
        <begin position="153"/>
        <end position="187"/>
    </location>
</feature>
<feature type="transmembrane region" description="Helical" evidence="2">
    <location>
        <begin position="1055"/>
        <end position="1079"/>
    </location>
</feature>
<feature type="compositionally biased region" description="Basic and acidic residues" evidence="1">
    <location>
        <begin position="506"/>
        <end position="515"/>
    </location>
</feature>
<feature type="compositionally biased region" description="Polar residues" evidence="1">
    <location>
        <begin position="829"/>
        <end position="844"/>
    </location>
</feature>
<protein>
    <recommendedName>
        <fullName evidence="3">Bacteriophage T5 Orf172 DNA-binding domain-containing protein</fullName>
    </recommendedName>
</protein>
<evidence type="ECO:0000313" key="4">
    <source>
        <dbReference type="EMBL" id="EMR69352.1"/>
    </source>
</evidence>
<feature type="transmembrane region" description="Helical" evidence="2">
    <location>
        <begin position="259"/>
        <end position="279"/>
    </location>
</feature>
<feature type="transmembrane region" description="Helical" evidence="2">
    <location>
        <begin position="74"/>
        <end position="98"/>
    </location>
</feature>
<dbReference type="HOGENOM" id="CLU_282281_0_0_1"/>
<reference evidence="5" key="1">
    <citation type="journal article" date="2013" name="Genome Announc.">
        <title>Draft genome sequence of the grapevine dieback fungus Eutypa lata UCR-EL1.</title>
        <authorList>
            <person name="Blanco-Ulate B."/>
            <person name="Rolshausen P.E."/>
            <person name="Cantu D."/>
        </authorList>
    </citation>
    <scope>NUCLEOTIDE SEQUENCE [LARGE SCALE GENOMIC DNA]</scope>
    <source>
        <strain evidence="5">UCR-EL1</strain>
    </source>
</reference>
<keyword evidence="2" id="KW-0472">Membrane</keyword>
<evidence type="ECO:0000313" key="5">
    <source>
        <dbReference type="Proteomes" id="UP000012174"/>
    </source>
</evidence>
<dbReference type="EMBL" id="KB706096">
    <property type="protein sequence ID" value="EMR69352.1"/>
    <property type="molecule type" value="Genomic_DNA"/>
</dbReference>
<gene>
    <name evidence="4" type="ORF">UCREL1_3627</name>
</gene>
<feature type="compositionally biased region" description="Gly residues" evidence="1">
    <location>
        <begin position="161"/>
        <end position="178"/>
    </location>
</feature>
<feature type="compositionally biased region" description="Low complexity" evidence="1">
    <location>
        <begin position="524"/>
        <end position="551"/>
    </location>
</feature>
<feature type="region of interest" description="Disordered" evidence="1">
    <location>
        <begin position="367"/>
        <end position="444"/>
    </location>
</feature>
<feature type="region of interest" description="Disordered" evidence="1">
    <location>
        <begin position="464"/>
        <end position="570"/>
    </location>
</feature>
<feature type="domain" description="Bacteriophage T5 Orf172 DNA-binding" evidence="3">
    <location>
        <begin position="852"/>
        <end position="942"/>
    </location>
</feature>
<dbReference type="AlphaFoldDB" id="M7SYF7"/>
<feature type="region of interest" description="Disordered" evidence="1">
    <location>
        <begin position="1"/>
        <end position="64"/>
    </location>
</feature>
<dbReference type="SMART" id="SM00974">
    <property type="entry name" value="T5orf172"/>
    <property type="match status" value="1"/>
</dbReference>
<dbReference type="InterPro" id="IPR018306">
    <property type="entry name" value="Phage_T5_Orf172_DNA-bd"/>
</dbReference>
<proteinExistence type="predicted"/>
<keyword evidence="2" id="KW-0812">Transmembrane</keyword>
<feature type="compositionally biased region" description="Low complexity" evidence="1">
    <location>
        <begin position="468"/>
        <end position="484"/>
    </location>
</feature>
<accession>M7SYF7</accession>
<feature type="region of interest" description="Disordered" evidence="1">
    <location>
        <begin position="977"/>
        <end position="1001"/>
    </location>
</feature>
<organism evidence="4 5">
    <name type="scientific">Eutypa lata (strain UCR-EL1)</name>
    <name type="common">Grapevine dieback disease fungus</name>
    <name type="synonym">Eutypa armeniacae</name>
    <dbReference type="NCBI Taxonomy" id="1287681"/>
    <lineage>
        <taxon>Eukaryota</taxon>
        <taxon>Fungi</taxon>
        <taxon>Dikarya</taxon>
        <taxon>Ascomycota</taxon>
        <taxon>Pezizomycotina</taxon>
        <taxon>Sordariomycetes</taxon>
        <taxon>Xylariomycetidae</taxon>
        <taxon>Xylariales</taxon>
        <taxon>Diatrypaceae</taxon>
        <taxon>Eutypa</taxon>
    </lineage>
</organism>
<feature type="transmembrane region" description="Helical" evidence="2">
    <location>
        <begin position="205"/>
        <end position="232"/>
    </location>
</feature>
<name>M7SYF7_EUTLA</name>
<dbReference type="Pfam" id="PF10544">
    <property type="entry name" value="T5orf172"/>
    <property type="match status" value="1"/>
</dbReference>